<dbReference type="Pfam" id="PF07540">
    <property type="entry name" value="NOC3p"/>
    <property type="match status" value="1"/>
</dbReference>
<feature type="compositionally biased region" description="Basic residues" evidence="1">
    <location>
        <begin position="333"/>
        <end position="342"/>
    </location>
</feature>
<name>A0AA38UM96_9AGAR</name>
<comment type="caution">
    <text evidence="3">The sequence shown here is derived from an EMBL/GenBank/DDBJ whole genome shotgun (WGS) entry which is preliminary data.</text>
</comment>
<dbReference type="GO" id="GO:0003682">
    <property type="term" value="F:chromatin binding"/>
    <property type="evidence" value="ECO:0007669"/>
    <property type="project" value="TreeGrafter"/>
</dbReference>
<dbReference type="InterPro" id="IPR016903">
    <property type="entry name" value="Nucleolar_cplx-assoc_3"/>
</dbReference>
<dbReference type="GO" id="GO:0006270">
    <property type="term" value="P:DNA replication initiation"/>
    <property type="evidence" value="ECO:0007669"/>
    <property type="project" value="TreeGrafter"/>
</dbReference>
<evidence type="ECO:0000313" key="3">
    <source>
        <dbReference type="EMBL" id="KAJ3978984.1"/>
    </source>
</evidence>
<dbReference type="Proteomes" id="UP001163850">
    <property type="component" value="Unassembled WGS sequence"/>
</dbReference>
<accession>A0AA38UM96</accession>
<feature type="compositionally biased region" description="Acidic residues" evidence="1">
    <location>
        <begin position="1"/>
        <end position="23"/>
    </location>
</feature>
<evidence type="ECO:0000313" key="4">
    <source>
        <dbReference type="Proteomes" id="UP001163850"/>
    </source>
</evidence>
<gene>
    <name evidence="3" type="ORF">F5890DRAFT_1646248</name>
</gene>
<feature type="compositionally biased region" description="Basic and acidic residues" evidence="1">
    <location>
        <begin position="299"/>
        <end position="321"/>
    </location>
</feature>
<feature type="region of interest" description="Disordered" evidence="1">
    <location>
        <begin position="1"/>
        <end position="92"/>
    </location>
</feature>
<evidence type="ECO:0000256" key="1">
    <source>
        <dbReference type="SAM" id="MobiDB-lite"/>
    </source>
</evidence>
<feature type="compositionally biased region" description="Basic and acidic residues" evidence="1">
    <location>
        <begin position="82"/>
        <end position="92"/>
    </location>
</feature>
<feature type="compositionally biased region" description="Basic and acidic residues" evidence="1">
    <location>
        <begin position="50"/>
        <end position="75"/>
    </location>
</feature>
<dbReference type="PANTHER" id="PTHR14428:SF5">
    <property type="entry name" value="NUCLEOLAR COMPLEX PROTEIN 3 HOMOLOG"/>
    <property type="match status" value="1"/>
</dbReference>
<dbReference type="AlphaFoldDB" id="A0AA38UM96"/>
<reference evidence="3" key="1">
    <citation type="submission" date="2022-08" db="EMBL/GenBank/DDBJ databases">
        <authorList>
            <consortium name="DOE Joint Genome Institute"/>
            <person name="Min B."/>
            <person name="Riley R."/>
            <person name="Sierra-Patev S."/>
            <person name="Naranjo-Ortiz M."/>
            <person name="Looney B."/>
            <person name="Konkel Z."/>
            <person name="Slot J.C."/>
            <person name="Sakamoto Y."/>
            <person name="Steenwyk J.L."/>
            <person name="Rokas A."/>
            <person name="Carro J."/>
            <person name="Camarero S."/>
            <person name="Ferreira P."/>
            <person name="Molpeceres G."/>
            <person name="Ruiz-Duenas F.J."/>
            <person name="Serrano A."/>
            <person name="Henrissat B."/>
            <person name="Drula E."/>
            <person name="Hughes K.W."/>
            <person name="Mata J.L."/>
            <person name="Ishikawa N.K."/>
            <person name="Vargas-Isla R."/>
            <person name="Ushijima S."/>
            <person name="Smith C.A."/>
            <person name="Ahrendt S."/>
            <person name="Andreopoulos W."/>
            <person name="He G."/>
            <person name="Labutti K."/>
            <person name="Lipzen A."/>
            <person name="Ng V."/>
            <person name="Sandor L."/>
            <person name="Barry K."/>
            <person name="Martinez A.T."/>
            <person name="Xiao Y."/>
            <person name="Gibbons J.G."/>
            <person name="Terashima K."/>
            <person name="Hibbett D.S."/>
            <person name="Grigoriev I.V."/>
        </authorList>
    </citation>
    <scope>NUCLEOTIDE SEQUENCE</scope>
    <source>
        <strain evidence="3">TFB7829</strain>
    </source>
</reference>
<feature type="domain" description="Nucleolar complex-associated protein 3 N-terminal" evidence="2">
    <location>
        <begin position="122"/>
        <end position="210"/>
    </location>
</feature>
<feature type="region of interest" description="Disordered" evidence="1">
    <location>
        <begin position="299"/>
        <end position="342"/>
    </location>
</feature>
<dbReference type="InterPro" id="IPR011501">
    <property type="entry name" value="Noc3_N"/>
</dbReference>
<dbReference type="GO" id="GO:0005730">
    <property type="term" value="C:nucleolus"/>
    <property type="evidence" value="ECO:0007669"/>
    <property type="project" value="TreeGrafter"/>
</dbReference>
<organism evidence="3 4">
    <name type="scientific">Lentinula detonsa</name>
    <dbReference type="NCBI Taxonomy" id="2804962"/>
    <lineage>
        <taxon>Eukaryota</taxon>
        <taxon>Fungi</taxon>
        <taxon>Dikarya</taxon>
        <taxon>Basidiomycota</taxon>
        <taxon>Agaricomycotina</taxon>
        <taxon>Agaricomycetes</taxon>
        <taxon>Agaricomycetidae</taxon>
        <taxon>Agaricales</taxon>
        <taxon>Marasmiineae</taxon>
        <taxon>Omphalotaceae</taxon>
        <taxon>Lentinula</taxon>
    </lineage>
</organism>
<protein>
    <submittedName>
        <fullName evidence="3">Nucleolar complex-associated protein-domain-containing protein</fullName>
    </submittedName>
</protein>
<sequence>MNEDEGSWDSEVSDDDESLDSFEDPGSMSDSAQDVAADLDSDVEMPYEVVPRKLREHSQTGMEGPERLPIKLKDESEGDSGDEMKNEKRSVRDDAATGARFGRLAIIDILKNKSRKARIQIAKDQIASICQKILSDPENSCQQPHILNPFLTIPSSKNSRSCHNWLYDKDIIPGYRIRSLTDQEKSEKVSQAVARTREYEQGLVSIYQNYLRVMEVELKARNSLSETALQCICSLLTELLHFNFRINLMSCVVAQLSGKSWSELCLDTLIRVFRNDLTGTASLELVRLLNRMIKEKRFQKSKADKTDKGAQTRSKGKDAARRAKGISSDQPHLSKKPRKALKEKKEIVREFRDAEAVIDQEERASTHMENFEIAIRSLFRNSNPTPLLPAALEGIIKYAHLVNIDFFQDLMKVLRGLILSHSNDQREEANPEMIVTSLYDIGCCSARFQISLVYNFKLEQISLWRNRFDLKQLLGNSSLSVGVIAGKDWVTYLTEKKNKSHRSSGNSGGCMRDLLDNCESLLLEYEASVKKRWTRNSVHTWLQQLARGQRTFRKVEYHQLFIRSAWYRQLRQYPYNLNHRFLPSKA</sequence>
<evidence type="ECO:0000259" key="2">
    <source>
        <dbReference type="Pfam" id="PF07540"/>
    </source>
</evidence>
<dbReference type="PANTHER" id="PTHR14428">
    <property type="entry name" value="NUCLEOLAR COMPLEX PROTEIN 3"/>
    <property type="match status" value="1"/>
</dbReference>
<proteinExistence type="predicted"/>
<dbReference type="EMBL" id="MU802560">
    <property type="protein sequence ID" value="KAJ3978984.1"/>
    <property type="molecule type" value="Genomic_DNA"/>
</dbReference>